<dbReference type="HOGENOM" id="CLU_189335_2_0_1"/>
<dbReference type="EMBL" id="KI963935">
    <property type="protein sequence ID" value="EUC49056.1"/>
    <property type="molecule type" value="Genomic_DNA"/>
</dbReference>
<dbReference type="Gene3D" id="3.10.350.10">
    <property type="entry name" value="LysM domain"/>
    <property type="match status" value="1"/>
</dbReference>
<keyword evidence="1" id="KW-0147">Chitin-binding</keyword>
<evidence type="ECO:0000256" key="3">
    <source>
        <dbReference type="ARBA" id="ARBA00023026"/>
    </source>
</evidence>
<dbReference type="RefSeq" id="XP_007684446.1">
    <property type="nucleotide sequence ID" value="XM_007686256.1"/>
</dbReference>
<dbReference type="PANTHER" id="PTHR34997">
    <property type="entry name" value="AM15"/>
    <property type="match status" value="1"/>
</dbReference>
<evidence type="ECO:0000313" key="5">
    <source>
        <dbReference type="EMBL" id="EUC49056.1"/>
    </source>
</evidence>
<keyword evidence="2" id="KW-0732">Signal</keyword>
<dbReference type="InterPro" id="IPR018392">
    <property type="entry name" value="LysM"/>
</dbReference>
<name>W6ZZ77_COCMI</name>
<dbReference type="InterPro" id="IPR052210">
    <property type="entry name" value="LysM1-like"/>
</dbReference>
<proteinExistence type="predicted"/>
<dbReference type="AlphaFoldDB" id="W6ZZ77"/>
<dbReference type="eggNOG" id="ENOG502RMDD">
    <property type="taxonomic scope" value="Eukaryota"/>
</dbReference>
<dbReference type="GeneID" id="19126703"/>
<accession>W6ZZ77</accession>
<dbReference type="PANTHER" id="PTHR34997:SF2">
    <property type="entry name" value="LYSM DOMAIN-CONTAINING PROTEIN-RELATED"/>
    <property type="match status" value="1"/>
</dbReference>
<evidence type="ECO:0000313" key="6">
    <source>
        <dbReference type="Proteomes" id="UP000054032"/>
    </source>
</evidence>
<dbReference type="SUPFAM" id="SSF54106">
    <property type="entry name" value="LysM domain"/>
    <property type="match status" value="1"/>
</dbReference>
<organism evidence="5 6">
    <name type="scientific">Bipolaris oryzae ATCC 44560</name>
    <dbReference type="NCBI Taxonomy" id="930090"/>
    <lineage>
        <taxon>Eukaryota</taxon>
        <taxon>Fungi</taxon>
        <taxon>Dikarya</taxon>
        <taxon>Ascomycota</taxon>
        <taxon>Pezizomycotina</taxon>
        <taxon>Dothideomycetes</taxon>
        <taxon>Pleosporomycetidae</taxon>
        <taxon>Pleosporales</taxon>
        <taxon>Pleosporineae</taxon>
        <taxon>Pleosporaceae</taxon>
        <taxon>Bipolaris</taxon>
    </lineage>
</organism>
<keyword evidence="6" id="KW-1185">Reference proteome</keyword>
<dbReference type="SMART" id="SM00257">
    <property type="entry name" value="LysM"/>
    <property type="match status" value="1"/>
</dbReference>
<dbReference type="KEGG" id="bor:COCMIDRAFT_85659"/>
<feature type="domain" description="LysM" evidence="4">
    <location>
        <begin position="14"/>
        <end position="59"/>
    </location>
</feature>
<gene>
    <name evidence="5" type="ORF">COCMIDRAFT_85659</name>
</gene>
<reference evidence="5 6" key="1">
    <citation type="journal article" date="2013" name="PLoS Genet.">
        <title>Comparative genome structure, secondary metabolite, and effector coding capacity across Cochliobolus pathogens.</title>
        <authorList>
            <person name="Condon B.J."/>
            <person name="Leng Y."/>
            <person name="Wu D."/>
            <person name="Bushley K.E."/>
            <person name="Ohm R.A."/>
            <person name="Otillar R."/>
            <person name="Martin J."/>
            <person name="Schackwitz W."/>
            <person name="Grimwood J."/>
            <person name="MohdZainudin N."/>
            <person name="Xue C."/>
            <person name="Wang R."/>
            <person name="Manning V.A."/>
            <person name="Dhillon B."/>
            <person name="Tu Z.J."/>
            <person name="Steffenson B.J."/>
            <person name="Salamov A."/>
            <person name="Sun H."/>
            <person name="Lowry S."/>
            <person name="LaButti K."/>
            <person name="Han J."/>
            <person name="Copeland A."/>
            <person name="Lindquist E."/>
            <person name="Barry K."/>
            <person name="Schmutz J."/>
            <person name="Baker S.E."/>
            <person name="Ciuffetti L.M."/>
            <person name="Grigoriev I.V."/>
            <person name="Zhong S."/>
            <person name="Turgeon B.G."/>
        </authorList>
    </citation>
    <scope>NUCLEOTIDE SEQUENCE [LARGE SCALE GENOMIC DNA]</scope>
    <source>
        <strain evidence="5 6">ATCC 44560</strain>
    </source>
</reference>
<evidence type="ECO:0000259" key="4">
    <source>
        <dbReference type="PROSITE" id="PS51782"/>
    </source>
</evidence>
<protein>
    <submittedName>
        <fullName evidence="5">Carbohydrate-binding module family 50 protein</fullName>
    </submittedName>
</protein>
<dbReference type="OrthoDB" id="2281372at2759"/>
<dbReference type="PROSITE" id="PS51782">
    <property type="entry name" value="LYSM"/>
    <property type="match status" value="1"/>
</dbReference>
<dbReference type="GO" id="GO:0008061">
    <property type="term" value="F:chitin binding"/>
    <property type="evidence" value="ECO:0007669"/>
    <property type="project" value="UniProtKB-KW"/>
</dbReference>
<dbReference type="CDD" id="cd00118">
    <property type="entry name" value="LysM"/>
    <property type="match status" value="1"/>
</dbReference>
<dbReference type="STRING" id="930090.W6ZZ77"/>
<evidence type="ECO:0000256" key="2">
    <source>
        <dbReference type="ARBA" id="ARBA00022729"/>
    </source>
</evidence>
<sequence length="61" mass="6405">PAQTQAGANPSCKKWYVVVSGDGCWAIANTAGIALDDFYKWNPGVGECANLWPGYAVCIGV</sequence>
<evidence type="ECO:0000256" key="1">
    <source>
        <dbReference type="ARBA" id="ARBA00022669"/>
    </source>
</evidence>
<keyword evidence="3" id="KW-0843">Virulence</keyword>
<dbReference type="InterPro" id="IPR036779">
    <property type="entry name" value="LysM_dom_sf"/>
</dbReference>
<dbReference type="Proteomes" id="UP000054032">
    <property type="component" value="Unassembled WGS sequence"/>
</dbReference>
<dbReference type="Pfam" id="PF01476">
    <property type="entry name" value="LysM"/>
    <property type="match status" value="1"/>
</dbReference>
<feature type="non-terminal residue" evidence="5">
    <location>
        <position position="1"/>
    </location>
</feature>